<dbReference type="RefSeq" id="WP_264224214.1">
    <property type="nucleotide sequence ID" value="NZ_CP107716.1"/>
</dbReference>
<evidence type="ECO:0000259" key="9">
    <source>
        <dbReference type="PROSITE" id="PS51123"/>
    </source>
</evidence>
<gene>
    <name evidence="10" type="ORF">OF122_10545</name>
</gene>
<evidence type="ECO:0000256" key="5">
    <source>
        <dbReference type="ARBA" id="ARBA00022989"/>
    </source>
</evidence>
<dbReference type="PANTHER" id="PTHR30329:SF21">
    <property type="entry name" value="LIPOPROTEIN YIAD-RELATED"/>
    <property type="match status" value="1"/>
</dbReference>
<keyword evidence="4 8" id="KW-0812">Transmembrane</keyword>
<dbReference type="InterPro" id="IPR025713">
    <property type="entry name" value="MotB-like_N_dom"/>
</dbReference>
<accession>A0ABY6IMF5</accession>
<evidence type="ECO:0000256" key="3">
    <source>
        <dbReference type="ARBA" id="ARBA00022475"/>
    </source>
</evidence>
<keyword evidence="11" id="KW-1185">Reference proteome</keyword>
<comment type="subcellular location">
    <subcellularLocation>
        <location evidence="1">Cell membrane</location>
        <topology evidence="1">Single-pass membrane protein</topology>
    </subcellularLocation>
</comment>
<evidence type="ECO:0000256" key="1">
    <source>
        <dbReference type="ARBA" id="ARBA00004162"/>
    </source>
</evidence>
<evidence type="ECO:0000256" key="7">
    <source>
        <dbReference type="PROSITE-ProRule" id="PRU00473"/>
    </source>
</evidence>
<proteinExistence type="inferred from homology"/>
<dbReference type="SUPFAM" id="SSF103088">
    <property type="entry name" value="OmpA-like"/>
    <property type="match status" value="1"/>
</dbReference>
<dbReference type="Pfam" id="PF00691">
    <property type="entry name" value="OmpA"/>
    <property type="match status" value="1"/>
</dbReference>
<keyword evidence="6 7" id="KW-0472">Membrane</keyword>
<dbReference type="EMBL" id="CP107716">
    <property type="protein sequence ID" value="UYQ70522.1"/>
    <property type="molecule type" value="Genomic_DNA"/>
</dbReference>
<protein>
    <submittedName>
        <fullName evidence="10">OmpA family protein</fullName>
    </submittedName>
</protein>
<evidence type="ECO:0000313" key="10">
    <source>
        <dbReference type="EMBL" id="UYQ70522.1"/>
    </source>
</evidence>
<dbReference type="Gene3D" id="3.30.1330.60">
    <property type="entry name" value="OmpA-like domain"/>
    <property type="match status" value="1"/>
</dbReference>
<sequence>MSRQQGSIIVKKVKKAGHAHHGGAWKIAYADFVTAMMAFFLLLWLINMTTPEQKEGLANYFAPPNISESTSGSGGAMGGRAMDDQGSLTSNIEANGIASIGVENYASTDPAAGNVREGDAAEKDSAFDLSASDPQMFHSAAASIRQAWEALPDITEISDNLIVEVTENGLDIQIVEQRGRPMFQEGSKYPYEWMRGAIAAVAPTLQRLPNQVRVSGHTAAGVVYSNPAYGAWELSSDRANTVRSLLGEFGLSDEHIHSVVGRATSEPFFANDPYLAANERIRITVINEPSPIPLNMVP</sequence>
<keyword evidence="3" id="KW-1003">Cell membrane</keyword>
<keyword evidence="5 8" id="KW-1133">Transmembrane helix</keyword>
<dbReference type="InterPro" id="IPR050330">
    <property type="entry name" value="Bact_OuterMem_StrucFunc"/>
</dbReference>
<dbReference type="PROSITE" id="PS51123">
    <property type="entry name" value="OMPA_2"/>
    <property type="match status" value="1"/>
</dbReference>
<dbReference type="PANTHER" id="PTHR30329">
    <property type="entry name" value="STATOR ELEMENT OF FLAGELLAR MOTOR COMPLEX"/>
    <property type="match status" value="1"/>
</dbReference>
<evidence type="ECO:0000256" key="6">
    <source>
        <dbReference type="ARBA" id="ARBA00023136"/>
    </source>
</evidence>
<organism evidence="10 11">
    <name type="scientific">Pelagibacterium flavum</name>
    <dbReference type="NCBI Taxonomy" id="2984530"/>
    <lineage>
        <taxon>Bacteria</taxon>
        <taxon>Pseudomonadati</taxon>
        <taxon>Pseudomonadota</taxon>
        <taxon>Alphaproteobacteria</taxon>
        <taxon>Hyphomicrobiales</taxon>
        <taxon>Devosiaceae</taxon>
        <taxon>Pelagibacterium</taxon>
    </lineage>
</organism>
<feature type="domain" description="OmpA-like" evidence="9">
    <location>
        <begin position="170"/>
        <end position="291"/>
    </location>
</feature>
<dbReference type="InterPro" id="IPR006665">
    <property type="entry name" value="OmpA-like"/>
</dbReference>
<evidence type="ECO:0000256" key="4">
    <source>
        <dbReference type="ARBA" id="ARBA00022692"/>
    </source>
</evidence>
<evidence type="ECO:0000256" key="8">
    <source>
        <dbReference type="SAM" id="Phobius"/>
    </source>
</evidence>
<evidence type="ECO:0000313" key="11">
    <source>
        <dbReference type="Proteomes" id="UP001163882"/>
    </source>
</evidence>
<evidence type="ECO:0000256" key="2">
    <source>
        <dbReference type="ARBA" id="ARBA00008914"/>
    </source>
</evidence>
<name>A0ABY6IMF5_9HYPH</name>
<comment type="similarity">
    <text evidence="2">Belongs to the MotB family.</text>
</comment>
<dbReference type="Pfam" id="PF13677">
    <property type="entry name" value="MotB_plug"/>
    <property type="match status" value="1"/>
</dbReference>
<feature type="transmembrane region" description="Helical" evidence="8">
    <location>
        <begin position="27"/>
        <end position="46"/>
    </location>
</feature>
<reference evidence="10" key="1">
    <citation type="submission" date="2022-10" db="EMBL/GenBank/DDBJ databases">
        <title>YIM 151497 complete genome.</title>
        <authorList>
            <person name="Chen X."/>
        </authorList>
    </citation>
    <scope>NUCLEOTIDE SEQUENCE</scope>
    <source>
        <strain evidence="10">YIM 151497</strain>
    </source>
</reference>
<dbReference type="Proteomes" id="UP001163882">
    <property type="component" value="Chromosome"/>
</dbReference>
<dbReference type="InterPro" id="IPR036737">
    <property type="entry name" value="OmpA-like_sf"/>
</dbReference>